<keyword evidence="13" id="KW-1185">Reference proteome</keyword>
<dbReference type="PRINTS" id="PR00730">
    <property type="entry name" value="THERMOLYSIN"/>
</dbReference>
<feature type="domain" description="SLH" evidence="11">
    <location>
        <begin position="32"/>
        <end position="91"/>
    </location>
</feature>
<evidence type="ECO:0000256" key="4">
    <source>
        <dbReference type="ARBA" id="ARBA00022723"/>
    </source>
</evidence>
<dbReference type="Gene3D" id="2.60.40.1120">
    <property type="entry name" value="Carboxypeptidase-like, regulatory domain"/>
    <property type="match status" value="2"/>
</dbReference>
<evidence type="ECO:0000256" key="2">
    <source>
        <dbReference type="ARBA" id="ARBA00009388"/>
    </source>
</evidence>
<dbReference type="InterPro" id="IPR042229">
    <property type="entry name" value="Listeria/Bacterioides_rpt_sf"/>
</dbReference>
<reference evidence="12 13" key="1">
    <citation type="submission" date="2017-05" db="EMBL/GenBank/DDBJ databases">
        <title>Butyricicoccus porcorum sp. nov. a butyrate-producing bacterium from the swine intestinal tract.</title>
        <authorList>
            <person name="Trachsel J."/>
            <person name="Humphrey S."/>
            <person name="Allen H.K."/>
        </authorList>
    </citation>
    <scope>NUCLEOTIDE SEQUENCE [LARGE SCALE GENOMIC DNA]</scope>
    <source>
        <strain evidence="12">BB10</strain>
    </source>
</reference>
<dbReference type="InterPro" id="IPR013378">
    <property type="entry name" value="InlB-like_B-rpt"/>
</dbReference>
<accession>A0A252F3M0</accession>
<organism evidence="12 13">
    <name type="scientific">Butyricicoccus porcorum</name>
    <dbReference type="NCBI Taxonomy" id="1945634"/>
    <lineage>
        <taxon>Bacteria</taxon>
        <taxon>Bacillati</taxon>
        <taxon>Bacillota</taxon>
        <taxon>Clostridia</taxon>
        <taxon>Eubacteriales</taxon>
        <taxon>Butyricicoccaceae</taxon>
        <taxon>Butyricicoccus</taxon>
    </lineage>
</organism>
<feature type="signal peptide" evidence="10">
    <location>
        <begin position="1"/>
        <end position="24"/>
    </location>
</feature>
<keyword evidence="6" id="KW-0378">Hydrolase</keyword>
<protein>
    <recommendedName>
        <fullName evidence="11">SLH domain-containing protein</fullName>
    </recommendedName>
</protein>
<dbReference type="Pfam" id="PF00395">
    <property type="entry name" value="SLH"/>
    <property type="match status" value="3"/>
</dbReference>
<dbReference type="EMBL" id="NHOC01000005">
    <property type="protein sequence ID" value="OUM20388.1"/>
    <property type="molecule type" value="Genomic_DNA"/>
</dbReference>
<sequence length="1221" mass="131816">MKKRVLSFLMALCMLVSVLPTALATEIAGKADAKAFTDVSESDWFYPYVQFVYEEGLMTGTSDTTFSPKSTLDRAMVVQILYSYEGKPVVSGENAFSDVAQGTWYYDAVQWASANGVTSGDGKGHFNPKKKVSREEFAQFLYAYTGKPAVSGSLGKFPDGGNASGWAKDALLWATQNGVLSGTKTANGVMLNPKGTATRAEAAAMLKSFVGSNVTVSFESNGGSAVSSVQVQRGTTVSRPENPTRSGWVLLGWYNDEECSSAFLFDEEPVKKDITLYADWIEDDADSAAAAYAARQIVIGYQDGDYADSVTGNISLPTSVEQADGVVVSWSSSAPDVIAADGTVVRPDAQDVQVTLTATAEKGGKKQTVSFDLIVLHKNTRNIEEIPNHSVVDIQSMNDSQADIIYNDDETQVVSIEGNFTDLTVNNVDDALDAIQSVHSILGLANAREEMQPLSISRDEYGAEYTFDQVYQGYPVYGLRVTVSADETGVTDSLSAGVCASTKLADVSLTPEVTQEEAEAAAVQQYGGDCAADSGATEQMIYALGAHEDAPVLVYAVRVSGQDSTGSYVDETVFVNAADGSIVFSDTNRMDAESKTGSGKNEIGTKVSFPVAFTWTDFFFFYMQDLERNIQMYTQKLFIDFRIGSEFNSWGDKAAVSAYTNMIQVYDWYQSTLNRTSVDNRGKKLDVLVHDDSMNDNAYWDGSGIAFCDNKSISSSTTPASSLDIVGHEYTHGVFEYTAGDLPYNNTITGAINEGYADVFGCLIEGDWQIGENWLSGQDYTNYGRDAADPTAHRAPDKMSSSFYAQNEEEHTNSALVYHAAYLMEHYGMSKSTLARLWYKSMSMGYDANAEFYTVRRNVLKAAKKMNLSSSEIQIIKRAFDEEEIYDKGTVTGTVTNVEGNAVRGAEVSAYLGGEQIGQTTTGSDGTYTLELDSDTYVLHVNATGYVEYTASQEITRNTTSVRDVVLVKAGNGLVSGTVVSATSGQALSGVQVNVRSGYSNKDGMVIANTSTDDSGTYSLELEAGYYTFEMSLENYTSSYTDVLVQGGETAAINGSLSPVLSGDSYRVVLTWGSSPSDLDSHLAGTAGDGTSFHVYYSNKSAYDASGAEIANLDLDDTTSYGPETITFKADTDGSYNYYVYRYSSSGSLPASGANVKVYNGDNLIGDYNIDPTASEDNRYWNVFEIQNGIFRTVNTVTSSAHTLSSTKSAVKAVDENAPKA</sequence>
<dbReference type="SUPFAM" id="SSF49464">
    <property type="entry name" value="Carboxypeptidase regulatory domain-like"/>
    <property type="match status" value="2"/>
</dbReference>
<evidence type="ECO:0000256" key="1">
    <source>
        <dbReference type="ARBA" id="ARBA00004196"/>
    </source>
</evidence>
<evidence type="ECO:0000256" key="6">
    <source>
        <dbReference type="ARBA" id="ARBA00022801"/>
    </source>
</evidence>
<dbReference type="AlphaFoldDB" id="A0A252F3M0"/>
<dbReference type="InterPro" id="IPR023612">
    <property type="entry name" value="Peptidase_M4"/>
</dbReference>
<evidence type="ECO:0000256" key="8">
    <source>
        <dbReference type="ARBA" id="ARBA00023049"/>
    </source>
</evidence>
<dbReference type="RefSeq" id="WP_087018747.1">
    <property type="nucleotide sequence ID" value="NZ_NHOC01000005.1"/>
</dbReference>
<keyword evidence="4" id="KW-0479">Metal-binding</keyword>
<evidence type="ECO:0000256" key="3">
    <source>
        <dbReference type="ARBA" id="ARBA00022670"/>
    </source>
</evidence>
<dbReference type="GO" id="GO:0004222">
    <property type="term" value="F:metalloendopeptidase activity"/>
    <property type="evidence" value="ECO:0007669"/>
    <property type="project" value="InterPro"/>
</dbReference>
<evidence type="ECO:0000256" key="10">
    <source>
        <dbReference type="SAM" id="SignalP"/>
    </source>
</evidence>
<evidence type="ECO:0000256" key="9">
    <source>
        <dbReference type="PIRSR" id="PIRSR623612-1"/>
    </source>
</evidence>
<comment type="subcellular location">
    <subcellularLocation>
        <location evidence="1">Cell envelope</location>
    </subcellularLocation>
</comment>
<keyword evidence="5" id="KW-0677">Repeat</keyword>
<dbReference type="InterPro" id="IPR013856">
    <property type="entry name" value="Peptidase_M4_domain"/>
</dbReference>
<dbReference type="SUPFAM" id="SSF55486">
    <property type="entry name" value="Metalloproteases ('zincins'), catalytic domain"/>
    <property type="match status" value="1"/>
</dbReference>
<proteinExistence type="inferred from homology"/>
<keyword evidence="7" id="KW-0862">Zinc</keyword>
<dbReference type="OrthoDB" id="291295at2"/>
<evidence type="ECO:0000256" key="7">
    <source>
        <dbReference type="ARBA" id="ARBA00022833"/>
    </source>
</evidence>
<dbReference type="InterPro" id="IPR001570">
    <property type="entry name" value="Peptidase_M4_C_domain"/>
</dbReference>
<dbReference type="GO" id="GO:0030313">
    <property type="term" value="C:cell envelope"/>
    <property type="evidence" value="ECO:0007669"/>
    <property type="project" value="UniProtKB-SubCell"/>
</dbReference>
<dbReference type="Pfam" id="PF01447">
    <property type="entry name" value="Peptidase_M4"/>
    <property type="match status" value="1"/>
</dbReference>
<keyword evidence="8" id="KW-0482">Metalloprotease</keyword>
<dbReference type="InterPro" id="IPR046780">
    <property type="entry name" value="aBig_2"/>
</dbReference>
<evidence type="ECO:0000313" key="13">
    <source>
        <dbReference type="Proteomes" id="UP000194903"/>
    </source>
</evidence>
<name>A0A252F3M0_9FIRM</name>
<dbReference type="PROSITE" id="PS51272">
    <property type="entry name" value="SLH"/>
    <property type="match status" value="3"/>
</dbReference>
<feature type="domain" description="SLH" evidence="11">
    <location>
        <begin position="156"/>
        <end position="220"/>
    </location>
</feature>
<feature type="active site" description="Proton donor" evidence="9">
    <location>
        <position position="811"/>
    </location>
</feature>
<evidence type="ECO:0000256" key="5">
    <source>
        <dbReference type="ARBA" id="ARBA00022737"/>
    </source>
</evidence>
<dbReference type="InterPro" id="IPR027268">
    <property type="entry name" value="Peptidase_M4/M1_CTD_sf"/>
</dbReference>
<dbReference type="InterPro" id="IPR008969">
    <property type="entry name" value="CarboxyPept-like_regulatory"/>
</dbReference>
<evidence type="ECO:0000259" key="11">
    <source>
        <dbReference type="PROSITE" id="PS51272"/>
    </source>
</evidence>
<dbReference type="InterPro" id="IPR050728">
    <property type="entry name" value="Zinc_Metalloprotease_M4"/>
</dbReference>
<dbReference type="GO" id="GO:0046872">
    <property type="term" value="F:metal ion binding"/>
    <property type="evidence" value="ECO:0007669"/>
    <property type="project" value="UniProtKB-KW"/>
</dbReference>
<feature type="domain" description="SLH" evidence="11">
    <location>
        <begin position="92"/>
        <end position="155"/>
    </location>
</feature>
<dbReference type="Gene3D" id="1.10.390.10">
    <property type="entry name" value="Neutral Protease Domain 2"/>
    <property type="match status" value="1"/>
</dbReference>
<feature type="active site" evidence="9">
    <location>
        <position position="729"/>
    </location>
</feature>
<gene>
    <name evidence="12" type="ORF">CBW42_05990</name>
</gene>
<evidence type="ECO:0000313" key="12">
    <source>
        <dbReference type="EMBL" id="OUM20388.1"/>
    </source>
</evidence>
<dbReference type="Pfam" id="PF20578">
    <property type="entry name" value="aBig_2"/>
    <property type="match status" value="1"/>
</dbReference>
<dbReference type="Gene3D" id="3.10.170.10">
    <property type="match status" value="1"/>
</dbReference>
<dbReference type="Pfam" id="PF09479">
    <property type="entry name" value="Flg_new"/>
    <property type="match status" value="1"/>
</dbReference>
<comment type="caution">
    <text evidence="12">The sequence shown here is derived from an EMBL/GenBank/DDBJ whole genome shotgun (WGS) entry which is preliminary data.</text>
</comment>
<dbReference type="Gene3D" id="2.60.40.4270">
    <property type="entry name" value="Listeria-Bacteroides repeat domain"/>
    <property type="match status" value="1"/>
</dbReference>
<dbReference type="GO" id="GO:0006508">
    <property type="term" value="P:proteolysis"/>
    <property type="evidence" value="ECO:0007669"/>
    <property type="project" value="UniProtKB-KW"/>
</dbReference>
<feature type="chain" id="PRO_5012015929" description="SLH domain-containing protein" evidence="10">
    <location>
        <begin position="25"/>
        <end position="1221"/>
    </location>
</feature>
<dbReference type="PANTHER" id="PTHR33794:SF1">
    <property type="entry name" value="BACILLOLYSIN"/>
    <property type="match status" value="1"/>
</dbReference>
<comment type="similarity">
    <text evidence="2">Belongs to the peptidase M4 family.</text>
</comment>
<dbReference type="PANTHER" id="PTHR33794">
    <property type="entry name" value="BACILLOLYSIN"/>
    <property type="match status" value="1"/>
</dbReference>
<keyword evidence="10" id="KW-0732">Signal</keyword>
<keyword evidence="3" id="KW-0645">Protease</keyword>
<dbReference type="InterPro" id="IPR001119">
    <property type="entry name" value="SLH_dom"/>
</dbReference>
<dbReference type="Pfam" id="PF02868">
    <property type="entry name" value="Peptidase_M4_C"/>
    <property type="match status" value="1"/>
</dbReference>
<dbReference type="Proteomes" id="UP000194903">
    <property type="component" value="Unassembled WGS sequence"/>
</dbReference>
<dbReference type="Pfam" id="PF13620">
    <property type="entry name" value="CarboxypepD_reg"/>
    <property type="match status" value="2"/>
</dbReference>